<feature type="compositionally biased region" description="Polar residues" evidence="1">
    <location>
        <begin position="1"/>
        <end position="11"/>
    </location>
</feature>
<dbReference type="EMBL" id="GBHO01043255">
    <property type="protein sequence ID" value="JAG00349.1"/>
    <property type="molecule type" value="Transcribed_RNA"/>
</dbReference>
<dbReference type="EMBL" id="GBHO01043254">
    <property type="protein sequence ID" value="JAG00350.1"/>
    <property type="molecule type" value="Transcribed_RNA"/>
</dbReference>
<feature type="compositionally biased region" description="Polar residues" evidence="1">
    <location>
        <begin position="92"/>
        <end position="104"/>
    </location>
</feature>
<dbReference type="GO" id="GO:0016301">
    <property type="term" value="F:kinase activity"/>
    <property type="evidence" value="ECO:0007669"/>
    <property type="project" value="UniProtKB-KW"/>
</dbReference>
<gene>
    <name evidence="2" type="primary">coaX_8</name>
    <name evidence="3" type="synonym">coaX_2</name>
    <name evidence="2" type="ORF">CM83_30749</name>
    <name evidence="3" type="ORF">CM83_30750</name>
    <name evidence="4" type="ORF">g.20758</name>
</gene>
<keyword evidence="2" id="KW-0418">Kinase</keyword>
<evidence type="ECO:0000256" key="1">
    <source>
        <dbReference type="SAM" id="MobiDB-lite"/>
    </source>
</evidence>
<feature type="region of interest" description="Disordered" evidence="1">
    <location>
        <begin position="92"/>
        <end position="111"/>
    </location>
</feature>
<reference evidence="2" key="1">
    <citation type="journal article" date="2014" name="PLoS ONE">
        <title>Transcriptome-Based Identification of ABC Transporters in the Western Tarnished Plant Bug Lygus hesperus.</title>
        <authorList>
            <person name="Hull J.J."/>
            <person name="Chaney K."/>
            <person name="Geib S.M."/>
            <person name="Fabrick J.A."/>
            <person name="Brent C.S."/>
            <person name="Walsh D."/>
            <person name="Lavine L.C."/>
        </authorList>
    </citation>
    <scope>NUCLEOTIDE SEQUENCE</scope>
</reference>
<keyword evidence="2" id="KW-0808">Transferase</keyword>
<feature type="region of interest" description="Disordered" evidence="1">
    <location>
        <begin position="1"/>
        <end position="27"/>
    </location>
</feature>
<organism evidence="2">
    <name type="scientific">Lygus hesperus</name>
    <name type="common">Western plant bug</name>
    <dbReference type="NCBI Taxonomy" id="30085"/>
    <lineage>
        <taxon>Eukaryota</taxon>
        <taxon>Metazoa</taxon>
        <taxon>Ecdysozoa</taxon>
        <taxon>Arthropoda</taxon>
        <taxon>Hexapoda</taxon>
        <taxon>Insecta</taxon>
        <taxon>Pterygota</taxon>
        <taxon>Neoptera</taxon>
        <taxon>Paraneoptera</taxon>
        <taxon>Hemiptera</taxon>
        <taxon>Heteroptera</taxon>
        <taxon>Panheteroptera</taxon>
        <taxon>Cimicomorpha</taxon>
        <taxon>Miridae</taxon>
        <taxon>Mirini</taxon>
        <taxon>Lygus</taxon>
    </lineage>
</organism>
<dbReference type="EMBL" id="GDHC01014005">
    <property type="protein sequence ID" value="JAQ04624.1"/>
    <property type="molecule type" value="Transcribed_RNA"/>
</dbReference>
<name>A0A0A9VXH0_LYGHE</name>
<evidence type="ECO:0000313" key="2">
    <source>
        <dbReference type="EMBL" id="JAG00349.1"/>
    </source>
</evidence>
<accession>A0A0A9VXH0</accession>
<proteinExistence type="predicted"/>
<sequence>MSKSPCTPYAQSSDNRDDSINDNNTEDVFGGGCSELTNQGMTMSKYDKKVVKKGLCVLPMNTIKRITVPQNISLTTPIQSITDLAIVTKSESALQGKNAEQQAQGDDGNNK</sequence>
<reference evidence="2" key="2">
    <citation type="submission" date="2014-07" db="EMBL/GenBank/DDBJ databases">
        <authorList>
            <person name="Hull J."/>
        </authorList>
    </citation>
    <scope>NUCLEOTIDE SEQUENCE</scope>
</reference>
<evidence type="ECO:0000313" key="3">
    <source>
        <dbReference type="EMBL" id="JAG00350.1"/>
    </source>
</evidence>
<protein>
    <submittedName>
        <fullName evidence="2">Type III pantothenate kinase</fullName>
    </submittedName>
</protein>
<evidence type="ECO:0000313" key="4">
    <source>
        <dbReference type="EMBL" id="JAQ04624.1"/>
    </source>
</evidence>
<reference evidence="4" key="3">
    <citation type="journal article" date="2016" name="Gigascience">
        <title>De novo construction of an expanded transcriptome assembly for the western tarnished plant bug, Lygus hesperus.</title>
        <authorList>
            <person name="Tassone E.E."/>
            <person name="Geib S.M."/>
            <person name="Hall B."/>
            <person name="Fabrick J.A."/>
            <person name="Brent C.S."/>
            <person name="Hull J.J."/>
        </authorList>
    </citation>
    <scope>NUCLEOTIDE SEQUENCE</scope>
</reference>
<dbReference type="AlphaFoldDB" id="A0A0A9VXH0"/>